<dbReference type="PANTHER" id="PTHR43744">
    <property type="entry name" value="ABC TRANSPORTER PERMEASE PROTEIN MG189-RELATED-RELATED"/>
    <property type="match status" value="1"/>
</dbReference>
<comment type="subcellular location">
    <subcellularLocation>
        <location evidence="1">Cell membrane</location>
        <topology evidence="1">Multi-pass membrane protein</topology>
    </subcellularLocation>
</comment>
<evidence type="ECO:0000256" key="6">
    <source>
        <dbReference type="ARBA" id="ARBA00023136"/>
    </source>
</evidence>
<name>A0A559JSV0_9BACL</name>
<reference evidence="9 10" key="1">
    <citation type="submission" date="2019-07" db="EMBL/GenBank/DDBJ databases">
        <authorList>
            <person name="Kim J."/>
        </authorList>
    </citation>
    <scope>NUCLEOTIDE SEQUENCE [LARGE SCALE GENOMIC DNA]</scope>
    <source>
        <strain evidence="9 10">G13</strain>
    </source>
</reference>
<dbReference type="PANTHER" id="PTHR43744:SF9">
    <property type="entry name" value="POLYGALACTURONAN_RHAMNOGALACTURONAN TRANSPORT SYSTEM PERMEASE PROTEIN YTCP"/>
    <property type="match status" value="1"/>
</dbReference>
<evidence type="ECO:0000256" key="4">
    <source>
        <dbReference type="ARBA" id="ARBA00022692"/>
    </source>
</evidence>
<feature type="transmembrane region" description="Helical" evidence="7">
    <location>
        <begin position="259"/>
        <end position="280"/>
    </location>
</feature>
<dbReference type="InterPro" id="IPR035906">
    <property type="entry name" value="MetI-like_sf"/>
</dbReference>
<comment type="caution">
    <text evidence="9">The sequence shown here is derived from an EMBL/GenBank/DDBJ whole genome shotgun (WGS) entry which is preliminary data.</text>
</comment>
<feature type="transmembrane region" description="Helical" evidence="7">
    <location>
        <begin position="188"/>
        <end position="209"/>
    </location>
</feature>
<protein>
    <submittedName>
        <fullName evidence="9">Carbohydrate ABC transporter permease</fullName>
    </submittedName>
</protein>
<evidence type="ECO:0000256" key="3">
    <source>
        <dbReference type="ARBA" id="ARBA00022475"/>
    </source>
</evidence>
<sequence length="290" mass="32333">MFKQPKLRSLTFADVLINAFMFFVVLICFVPFLYMLALSLSSPKAIINNEVSLFPVGLNFEAYKQIFTYPNFFKAYGNTIFYTAGGTLIALFMSAMFAYAMSKRFLKGHKLVMMLIVFSMFFSGGLIPTYLLISSLHLTNTVWAMLLPFALNQFNLIILINFFRAIPAEIEEAAIIDGLSYFGILQRVILPLSTPALATIGLYTAVFFWNDWFNGMIYLNTNQYPVMLFLRNIVNGTAMIGDGAGAADKSTIAMSIKSAVIITSTLPIIILYPMLQRFFVAGLTVGSVKG</sequence>
<dbReference type="InterPro" id="IPR000515">
    <property type="entry name" value="MetI-like"/>
</dbReference>
<feature type="domain" description="ABC transmembrane type-1" evidence="8">
    <location>
        <begin position="76"/>
        <end position="272"/>
    </location>
</feature>
<evidence type="ECO:0000256" key="5">
    <source>
        <dbReference type="ARBA" id="ARBA00022989"/>
    </source>
</evidence>
<evidence type="ECO:0000259" key="8">
    <source>
        <dbReference type="PROSITE" id="PS50928"/>
    </source>
</evidence>
<dbReference type="PROSITE" id="PS50928">
    <property type="entry name" value="ABC_TM1"/>
    <property type="match status" value="1"/>
</dbReference>
<dbReference type="SUPFAM" id="SSF161098">
    <property type="entry name" value="MetI-like"/>
    <property type="match status" value="1"/>
</dbReference>
<organism evidence="9 10">
    <name type="scientific">Cohnella terricola</name>
    <dbReference type="NCBI Taxonomy" id="1289167"/>
    <lineage>
        <taxon>Bacteria</taxon>
        <taxon>Bacillati</taxon>
        <taxon>Bacillota</taxon>
        <taxon>Bacilli</taxon>
        <taxon>Bacillales</taxon>
        <taxon>Paenibacillaceae</taxon>
        <taxon>Cohnella</taxon>
    </lineage>
</organism>
<keyword evidence="10" id="KW-1185">Reference proteome</keyword>
<feature type="transmembrane region" description="Helical" evidence="7">
    <location>
        <begin position="111"/>
        <end position="133"/>
    </location>
</feature>
<keyword evidence="3" id="KW-1003">Cell membrane</keyword>
<dbReference type="Gene3D" id="1.10.3720.10">
    <property type="entry name" value="MetI-like"/>
    <property type="match status" value="1"/>
</dbReference>
<feature type="transmembrane region" description="Helical" evidence="7">
    <location>
        <begin position="145"/>
        <end position="167"/>
    </location>
</feature>
<keyword evidence="4 7" id="KW-0812">Transmembrane</keyword>
<dbReference type="OrthoDB" id="9810086at2"/>
<evidence type="ECO:0000256" key="1">
    <source>
        <dbReference type="ARBA" id="ARBA00004651"/>
    </source>
</evidence>
<keyword evidence="6 7" id="KW-0472">Membrane</keyword>
<keyword evidence="5 7" id="KW-1133">Transmembrane helix</keyword>
<evidence type="ECO:0000256" key="7">
    <source>
        <dbReference type="SAM" id="Phobius"/>
    </source>
</evidence>
<dbReference type="GO" id="GO:0005886">
    <property type="term" value="C:plasma membrane"/>
    <property type="evidence" value="ECO:0007669"/>
    <property type="project" value="UniProtKB-SubCell"/>
</dbReference>
<dbReference type="GO" id="GO:0055085">
    <property type="term" value="P:transmembrane transport"/>
    <property type="evidence" value="ECO:0007669"/>
    <property type="project" value="InterPro"/>
</dbReference>
<dbReference type="EMBL" id="VNJJ01000002">
    <property type="protein sequence ID" value="TVY02956.1"/>
    <property type="molecule type" value="Genomic_DNA"/>
</dbReference>
<accession>A0A559JSV0</accession>
<dbReference type="AlphaFoldDB" id="A0A559JSV0"/>
<feature type="transmembrane region" description="Helical" evidence="7">
    <location>
        <begin position="80"/>
        <end position="99"/>
    </location>
</feature>
<evidence type="ECO:0000313" key="10">
    <source>
        <dbReference type="Proteomes" id="UP000316330"/>
    </source>
</evidence>
<dbReference type="CDD" id="cd06261">
    <property type="entry name" value="TM_PBP2"/>
    <property type="match status" value="1"/>
</dbReference>
<keyword evidence="2" id="KW-0813">Transport</keyword>
<dbReference type="Proteomes" id="UP000316330">
    <property type="component" value="Unassembled WGS sequence"/>
</dbReference>
<evidence type="ECO:0000256" key="2">
    <source>
        <dbReference type="ARBA" id="ARBA00022448"/>
    </source>
</evidence>
<gene>
    <name evidence="9" type="ORF">FPZ45_03425</name>
</gene>
<dbReference type="RefSeq" id="WP_144698471.1">
    <property type="nucleotide sequence ID" value="NZ_VNJJ01000002.1"/>
</dbReference>
<evidence type="ECO:0000313" key="9">
    <source>
        <dbReference type="EMBL" id="TVY02956.1"/>
    </source>
</evidence>
<proteinExistence type="predicted"/>
<feature type="transmembrane region" description="Helical" evidence="7">
    <location>
        <begin position="12"/>
        <end position="34"/>
    </location>
</feature>